<evidence type="ECO:0000313" key="3">
    <source>
        <dbReference type="Proteomes" id="UP001168877"/>
    </source>
</evidence>
<feature type="domain" description="Reverse transcriptase zinc-binding" evidence="1">
    <location>
        <begin position="155"/>
        <end position="222"/>
    </location>
</feature>
<proteinExistence type="predicted"/>
<accession>A0AA39SA02</accession>
<dbReference type="PANTHER" id="PTHR36617">
    <property type="entry name" value="PROTEIN, PUTATIVE-RELATED"/>
    <property type="match status" value="1"/>
</dbReference>
<evidence type="ECO:0000313" key="2">
    <source>
        <dbReference type="EMBL" id="KAK0590392.1"/>
    </source>
</evidence>
<reference evidence="2" key="1">
    <citation type="journal article" date="2022" name="Plant J.">
        <title>Strategies of tolerance reflected in two North American maple genomes.</title>
        <authorList>
            <person name="McEvoy S.L."/>
            <person name="Sezen U.U."/>
            <person name="Trouern-Trend A."/>
            <person name="McMahon S.M."/>
            <person name="Schaberg P.G."/>
            <person name="Yang J."/>
            <person name="Wegrzyn J.L."/>
            <person name="Swenson N.G."/>
        </authorList>
    </citation>
    <scope>NUCLEOTIDE SEQUENCE</scope>
    <source>
        <strain evidence="2">NS2018</strain>
    </source>
</reference>
<dbReference type="InterPro" id="IPR026960">
    <property type="entry name" value="RVT-Znf"/>
</dbReference>
<dbReference type="PANTHER" id="PTHR36617:SF5">
    <property type="entry name" value="OS05G0421675 PROTEIN"/>
    <property type="match status" value="1"/>
</dbReference>
<dbReference type="AlphaFoldDB" id="A0AA39SA02"/>
<keyword evidence="3" id="KW-1185">Reference proteome</keyword>
<sequence>MAKWIWRFGKEENSLWKKVLCAKYGVSYNGLNWKWQVSSSPSPFIKAVGSLFEGGSALAKVLNEAKEKSGVIQRFGKWVDARWVWDIDFRRPFFDWELEQWKNFQISLDNVVIRKDIPDDIAWRFCPNGAFSVSSFRRELEERDGDQNTPAPLAHFLTWKGSCPPKVEVFMWQILRGRILIKGVLDRFGCRLSGGVDCPLCNSADETIDHLFLLCPWMWKIWNRCIRWWDVEACVNGSFQDWFLGWESLCLSPNHLRA</sequence>
<dbReference type="Pfam" id="PF13966">
    <property type="entry name" value="zf-RVT"/>
    <property type="match status" value="1"/>
</dbReference>
<reference evidence="2" key="2">
    <citation type="submission" date="2023-06" db="EMBL/GenBank/DDBJ databases">
        <authorList>
            <person name="Swenson N.G."/>
            <person name="Wegrzyn J.L."/>
            <person name="Mcevoy S.L."/>
        </authorList>
    </citation>
    <scope>NUCLEOTIDE SEQUENCE</scope>
    <source>
        <strain evidence="2">NS2018</strain>
        <tissue evidence="2">Leaf</tissue>
    </source>
</reference>
<gene>
    <name evidence="2" type="ORF">LWI29_026422</name>
</gene>
<comment type="caution">
    <text evidence="2">The sequence shown here is derived from an EMBL/GenBank/DDBJ whole genome shotgun (WGS) entry which is preliminary data.</text>
</comment>
<dbReference type="Proteomes" id="UP001168877">
    <property type="component" value="Unassembled WGS sequence"/>
</dbReference>
<organism evidence="2 3">
    <name type="scientific">Acer saccharum</name>
    <name type="common">Sugar maple</name>
    <dbReference type="NCBI Taxonomy" id="4024"/>
    <lineage>
        <taxon>Eukaryota</taxon>
        <taxon>Viridiplantae</taxon>
        <taxon>Streptophyta</taxon>
        <taxon>Embryophyta</taxon>
        <taxon>Tracheophyta</taxon>
        <taxon>Spermatophyta</taxon>
        <taxon>Magnoliopsida</taxon>
        <taxon>eudicotyledons</taxon>
        <taxon>Gunneridae</taxon>
        <taxon>Pentapetalae</taxon>
        <taxon>rosids</taxon>
        <taxon>malvids</taxon>
        <taxon>Sapindales</taxon>
        <taxon>Sapindaceae</taxon>
        <taxon>Hippocastanoideae</taxon>
        <taxon>Acereae</taxon>
        <taxon>Acer</taxon>
    </lineage>
</organism>
<name>A0AA39SA02_ACESA</name>
<protein>
    <recommendedName>
        <fullName evidence="1">Reverse transcriptase zinc-binding domain-containing protein</fullName>
    </recommendedName>
</protein>
<evidence type="ECO:0000259" key="1">
    <source>
        <dbReference type="Pfam" id="PF13966"/>
    </source>
</evidence>
<dbReference type="EMBL" id="JAUESC010000381">
    <property type="protein sequence ID" value="KAK0590392.1"/>
    <property type="molecule type" value="Genomic_DNA"/>
</dbReference>